<keyword evidence="7 13" id="KW-1133">Transmembrane helix</keyword>
<dbReference type="InParanoid" id="D8RRE4"/>
<evidence type="ECO:0000256" key="10">
    <source>
        <dbReference type="ARBA" id="ARBA00023136"/>
    </source>
</evidence>
<evidence type="ECO:0000256" key="7">
    <source>
        <dbReference type="ARBA" id="ARBA00022989"/>
    </source>
</evidence>
<evidence type="ECO:0000256" key="2">
    <source>
        <dbReference type="ARBA" id="ARBA00009874"/>
    </source>
</evidence>
<evidence type="ECO:0000256" key="1">
    <source>
        <dbReference type="ARBA" id="ARBA00004572"/>
    </source>
</evidence>
<gene>
    <name evidence="14" type="primary">RAX1-1_1</name>
    <name evidence="14" type="ORF">SELMODRAFT_99926</name>
</gene>
<evidence type="ECO:0000256" key="5">
    <source>
        <dbReference type="ARBA" id="ARBA00022787"/>
    </source>
</evidence>
<dbReference type="HOGENOM" id="CLU_172840_0_0_1"/>
<accession>D8RRE4</accession>
<keyword evidence="5" id="KW-1000">Mitochondrion outer membrane</keyword>
<feature type="transmembrane region" description="Helical" evidence="13">
    <location>
        <begin position="38"/>
        <end position="55"/>
    </location>
</feature>
<keyword evidence="8" id="KW-0811">Translocation</keyword>
<evidence type="ECO:0000256" key="3">
    <source>
        <dbReference type="ARBA" id="ARBA00022448"/>
    </source>
</evidence>
<dbReference type="CDD" id="cd22884">
    <property type="entry name" value="TOM22"/>
    <property type="match status" value="1"/>
</dbReference>
<dbReference type="InterPro" id="IPR017411">
    <property type="entry name" value="Tom22_pln"/>
</dbReference>
<keyword evidence="6" id="KW-0653">Protein transport</keyword>
<keyword evidence="15" id="KW-1185">Reference proteome</keyword>
<evidence type="ECO:0000256" key="8">
    <source>
        <dbReference type="ARBA" id="ARBA00023010"/>
    </source>
</evidence>
<dbReference type="InterPro" id="IPR005683">
    <property type="entry name" value="Tom22"/>
</dbReference>
<dbReference type="EMBL" id="GL377587">
    <property type="protein sequence ID" value="EFJ25229.1"/>
    <property type="molecule type" value="Genomic_DNA"/>
</dbReference>
<dbReference type="PANTHER" id="PTHR46867:SF4">
    <property type="entry name" value="MITOCHONDRIAL IMPORT RECEPTOR SUBUNIT TOM9-2"/>
    <property type="match status" value="1"/>
</dbReference>
<evidence type="ECO:0000313" key="15">
    <source>
        <dbReference type="Proteomes" id="UP000001514"/>
    </source>
</evidence>
<evidence type="ECO:0000313" key="14">
    <source>
        <dbReference type="EMBL" id="EFJ25229.1"/>
    </source>
</evidence>
<proteinExistence type="inferred from homology"/>
<keyword evidence="11" id="KW-0675">Receptor</keyword>
<dbReference type="Proteomes" id="UP000001514">
    <property type="component" value="Unassembled WGS sequence"/>
</dbReference>
<name>D8RRE4_SELML</name>
<evidence type="ECO:0000256" key="13">
    <source>
        <dbReference type="SAM" id="Phobius"/>
    </source>
</evidence>
<dbReference type="Pfam" id="PF04281">
    <property type="entry name" value="Tom22"/>
    <property type="match status" value="1"/>
</dbReference>
<keyword evidence="4 13" id="KW-0812">Transmembrane</keyword>
<dbReference type="eggNOG" id="KOG4111">
    <property type="taxonomic scope" value="Eukaryota"/>
</dbReference>
<dbReference type="PANTHER" id="PTHR46867">
    <property type="entry name" value="MITOCHONDRIAL IMPORT RECEPTOR SUBUNIT TOM9-2"/>
    <property type="match status" value="1"/>
</dbReference>
<sequence>MGDGSVLSRVSSGIAESRRAVSSTCVFGGRVLRSTGKAAWIAGTTFLLLVVPLIFEVDRDQQLQELESQQATLLGGAAQPAAAAAAAAK</sequence>
<organism evidence="15">
    <name type="scientific">Selaginella moellendorffii</name>
    <name type="common">Spikemoss</name>
    <dbReference type="NCBI Taxonomy" id="88036"/>
    <lineage>
        <taxon>Eukaryota</taxon>
        <taxon>Viridiplantae</taxon>
        <taxon>Streptophyta</taxon>
        <taxon>Embryophyta</taxon>
        <taxon>Tracheophyta</taxon>
        <taxon>Lycopodiopsida</taxon>
        <taxon>Selaginellales</taxon>
        <taxon>Selaginellaceae</taxon>
        <taxon>Selaginella</taxon>
    </lineage>
</organism>
<dbReference type="GO" id="GO:0006886">
    <property type="term" value="P:intracellular protein transport"/>
    <property type="evidence" value="ECO:0007669"/>
    <property type="project" value="InterPro"/>
</dbReference>
<feature type="region of interest" description="Disordered" evidence="12">
    <location>
        <begin position="1"/>
        <end position="20"/>
    </location>
</feature>
<dbReference type="KEGG" id="smo:SELMODRAFT_99926"/>
<evidence type="ECO:0000256" key="4">
    <source>
        <dbReference type="ARBA" id="ARBA00022692"/>
    </source>
</evidence>
<dbReference type="OMA" id="IVQSKMY"/>
<reference evidence="14 15" key="1">
    <citation type="journal article" date="2011" name="Science">
        <title>The Selaginella genome identifies genetic changes associated with the evolution of vascular plants.</title>
        <authorList>
            <person name="Banks J.A."/>
            <person name="Nishiyama T."/>
            <person name="Hasebe M."/>
            <person name="Bowman J.L."/>
            <person name="Gribskov M."/>
            <person name="dePamphilis C."/>
            <person name="Albert V.A."/>
            <person name="Aono N."/>
            <person name="Aoyama T."/>
            <person name="Ambrose B.A."/>
            <person name="Ashton N.W."/>
            <person name="Axtell M.J."/>
            <person name="Barker E."/>
            <person name="Barker M.S."/>
            <person name="Bennetzen J.L."/>
            <person name="Bonawitz N.D."/>
            <person name="Chapple C."/>
            <person name="Cheng C."/>
            <person name="Correa L.G."/>
            <person name="Dacre M."/>
            <person name="DeBarry J."/>
            <person name="Dreyer I."/>
            <person name="Elias M."/>
            <person name="Engstrom E.M."/>
            <person name="Estelle M."/>
            <person name="Feng L."/>
            <person name="Finet C."/>
            <person name="Floyd S.K."/>
            <person name="Frommer W.B."/>
            <person name="Fujita T."/>
            <person name="Gramzow L."/>
            <person name="Gutensohn M."/>
            <person name="Harholt J."/>
            <person name="Hattori M."/>
            <person name="Heyl A."/>
            <person name="Hirai T."/>
            <person name="Hiwatashi Y."/>
            <person name="Ishikawa M."/>
            <person name="Iwata M."/>
            <person name="Karol K.G."/>
            <person name="Koehler B."/>
            <person name="Kolukisaoglu U."/>
            <person name="Kubo M."/>
            <person name="Kurata T."/>
            <person name="Lalonde S."/>
            <person name="Li K."/>
            <person name="Li Y."/>
            <person name="Litt A."/>
            <person name="Lyons E."/>
            <person name="Manning G."/>
            <person name="Maruyama T."/>
            <person name="Michael T.P."/>
            <person name="Mikami K."/>
            <person name="Miyazaki S."/>
            <person name="Morinaga S."/>
            <person name="Murata T."/>
            <person name="Mueller-Roeber B."/>
            <person name="Nelson D.R."/>
            <person name="Obara M."/>
            <person name="Oguri Y."/>
            <person name="Olmstead R.G."/>
            <person name="Onodera N."/>
            <person name="Petersen B.L."/>
            <person name="Pils B."/>
            <person name="Prigge M."/>
            <person name="Rensing S.A."/>
            <person name="Riano-Pachon D.M."/>
            <person name="Roberts A.W."/>
            <person name="Sato Y."/>
            <person name="Scheller H.V."/>
            <person name="Schulz B."/>
            <person name="Schulz C."/>
            <person name="Shakirov E.V."/>
            <person name="Shibagaki N."/>
            <person name="Shinohara N."/>
            <person name="Shippen D.E."/>
            <person name="Soerensen I."/>
            <person name="Sotooka R."/>
            <person name="Sugimoto N."/>
            <person name="Sugita M."/>
            <person name="Sumikawa N."/>
            <person name="Tanurdzic M."/>
            <person name="Theissen G."/>
            <person name="Ulvskov P."/>
            <person name="Wakazuki S."/>
            <person name="Weng J.K."/>
            <person name="Willats W.W."/>
            <person name="Wipf D."/>
            <person name="Wolf P.G."/>
            <person name="Yang L."/>
            <person name="Zimmer A.D."/>
            <person name="Zhu Q."/>
            <person name="Mitros T."/>
            <person name="Hellsten U."/>
            <person name="Loque D."/>
            <person name="Otillar R."/>
            <person name="Salamov A."/>
            <person name="Schmutz J."/>
            <person name="Shapiro H."/>
            <person name="Lindquist E."/>
            <person name="Lucas S."/>
            <person name="Rokhsar D."/>
            <person name="Grigoriev I.V."/>
        </authorList>
    </citation>
    <scope>NUCLEOTIDE SEQUENCE [LARGE SCALE GENOMIC DNA]</scope>
</reference>
<dbReference type="STRING" id="88036.D8RRE4"/>
<keyword evidence="3" id="KW-0813">Transport</keyword>
<keyword evidence="9" id="KW-0496">Mitochondrion</keyword>
<protein>
    <submittedName>
        <fullName evidence="14">Uncharacterized protein RAX1-1_1</fullName>
    </submittedName>
</protein>
<dbReference type="Gramene" id="EFJ25229">
    <property type="protein sequence ID" value="EFJ25229"/>
    <property type="gene ID" value="SELMODRAFT_99926"/>
</dbReference>
<dbReference type="GO" id="GO:0005741">
    <property type="term" value="C:mitochondrial outer membrane"/>
    <property type="evidence" value="ECO:0007669"/>
    <property type="project" value="UniProtKB-SubCell"/>
</dbReference>
<evidence type="ECO:0000256" key="9">
    <source>
        <dbReference type="ARBA" id="ARBA00023128"/>
    </source>
</evidence>
<keyword evidence="10 13" id="KW-0472">Membrane</keyword>
<comment type="similarity">
    <text evidence="2">Belongs to the Tom22 family.</text>
</comment>
<comment type="subcellular location">
    <subcellularLocation>
        <location evidence="1">Mitochondrion outer membrane</location>
        <topology evidence="1">Single-pass membrane protein</topology>
    </subcellularLocation>
</comment>
<dbReference type="AlphaFoldDB" id="D8RRE4"/>
<evidence type="ECO:0000256" key="6">
    <source>
        <dbReference type="ARBA" id="ARBA00022927"/>
    </source>
</evidence>
<evidence type="ECO:0000256" key="12">
    <source>
        <dbReference type="SAM" id="MobiDB-lite"/>
    </source>
</evidence>
<evidence type="ECO:0000256" key="11">
    <source>
        <dbReference type="ARBA" id="ARBA00023170"/>
    </source>
</evidence>